<comment type="similarity">
    <text evidence="1">Belongs to the EGF domain peptide family.</text>
</comment>
<name>A0A6P8HYQ2_ACTTE</name>
<dbReference type="InterPro" id="IPR003609">
    <property type="entry name" value="Pan_app"/>
</dbReference>
<keyword evidence="7" id="KW-1185">Reference proteome</keyword>
<feature type="domain" description="EGF-like" evidence="5">
    <location>
        <begin position="119"/>
        <end position="155"/>
    </location>
</feature>
<keyword evidence="4" id="KW-0732">Signal</keyword>
<evidence type="ECO:0000313" key="7">
    <source>
        <dbReference type="Proteomes" id="UP000515163"/>
    </source>
</evidence>
<dbReference type="RefSeq" id="XP_031561509.1">
    <property type="nucleotide sequence ID" value="XM_031705649.1"/>
</dbReference>
<proteinExistence type="inferred from homology"/>
<dbReference type="Gene3D" id="2.10.25.10">
    <property type="entry name" value="Laminin"/>
    <property type="match status" value="1"/>
</dbReference>
<dbReference type="Pfam" id="PF00008">
    <property type="entry name" value="EGF"/>
    <property type="match status" value="1"/>
</dbReference>
<evidence type="ECO:0000259" key="6">
    <source>
        <dbReference type="PROSITE" id="PS50948"/>
    </source>
</evidence>
<dbReference type="InParanoid" id="A0A6P8HYQ2"/>
<dbReference type="OrthoDB" id="5945554at2759"/>
<evidence type="ECO:0000259" key="5">
    <source>
        <dbReference type="PROSITE" id="PS50026"/>
    </source>
</evidence>
<evidence type="ECO:0000256" key="4">
    <source>
        <dbReference type="SAM" id="SignalP"/>
    </source>
</evidence>
<dbReference type="PROSITE" id="PS00022">
    <property type="entry name" value="EGF_1"/>
    <property type="match status" value="1"/>
</dbReference>
<reference evidence="8" key="1">
    <citation type="submission" date="2025-08" db="UniProtKB">
        <authorList>
            <consortium name="RefSeq"/>
        </authorList>
    </citation>
    <scope>IDENTIFICATION</scope>
    <source>
        <tissue evidence="8">Tentacle</tissue>
    </source>
</reference>
<gene>
    <name evidence="8" type="primary">LOC116297426</name>
</gene>
<comment type="caution">
    <text evidence="3">Lacks conserved residue(s) required for the propagation of feature annotation.</text>
</comment>
<dbReference type="SUPFAM" id="SSF57196">
    <property type="entry name" value="EGF/Laminin"/>
    <property type="match status" value="1"/>
</dbReference>
<feature type="chain" id="PRO_5027922434" evidence="4">
    <location>
        <begin position="21"/>
        <end position="363"/>
    </location>
</feature>
<feature type="domain" description="Apple" evidence="6">
    <location>
        <begin position="23"/>
        <end position="110"/>
    </location>
</feature>
<keyword evidence="3" id="KW-0245">EGF-like domain</keyword>
<feature type="signal peptide" evidence="4">
    <location>
        <begin position="1"/>
        <end position="20"/>
    </location>
</feature>
<dbReference type="AlphaFoldDB" id="A0A6P8HYQ2"/>
<accession>A0A6P8HYQ2</accession>
<organism evidence="7 8">
    <name type="scientific">Actinia tenebrosa</name>
    <name type="common">Australian red waratah sea anemone</name>
    <dbReference type="NCBI Taxonomy" id="6105"/>
    <lineage>
        <taxon>Eukaryota</taxon>
        <taxon>Metazoa</taxon>
        <taxon>Cnidaria</taxon>
        <taxon>Anthozoa</taxon>
        <taxon>Hexacorallia</taxon>
        <taxon>Actiniaria</taxon>
        <taxon>Actiniidae</taxon>
        <taxon>Actinia</taxon>
    </lineage>
</organism>
<keyword evidence="2 3" id="KW-1015">Disulfide bond</keyword>
<evidence type="ECO:0000313" key="8">
    <source>
        <dbReference type="RefSeq" id="XP_031561509.1"/>
    </source>
</evidence>
<dbReference type="PROSITE" id="PS50026">
    <property type="entry name" value="EGF_3"/>
    <property type="match status" value="1"/>
</dbReference>
<evidence type="ECO:0000256" key="1">
    <source>
        <dbReference type="ARBA" id="ARBA00006373"/>
    </source>
</evidence>
<evidence type="ECO:0000256" key="3">
    <source>
        <dbReference type="PROSITE-ProRule" id="PRU00076"/>
    </source>
</evidence>
<feature type="disulfide bond" evidence="3">
    <location>
        <begin position="145"/>
        <end position="154"/>
    </location>
</feature>
<dbReference type="PROSITE" id="PS50948">
    <property type="entry name" value="PAN"/>
    <property type="match status" value="1"/>
</dbReference>
<dbReference type="InterPro" id="IPR000742">
    <property type="entry name" value="EGF"/>
</dbReference>
<evidence type="ECO:0000256" key="2">
    <source>
        <dbReference type="ARBA" id="ARBA00023157"/>
    </source>
</evidence>
<dbReference type="CDD" id="cd00054">
    <property type="entry name" value="EGF_CA"/>
    <property type="match status" value="1"/>
</dbReference>
<dbReference type="KEGG" id="aten:116297426"/>
<sequence>MKAIAYLIFLLKNLSTAVLASSCPSTQYTGRFRSEDYENDKAIVGHSYKNLTITYAQECFGYCVSDCRCLSYQISGTRCELLDEDKNALQRAGYKYYVLKQHFKYNNINCSGGCRNGCCHSNPCMNGGTCVETCEDVRRKFKCICPLGTQGRYCEFIVSCAGIPGKPKSGVHTITRPSLTSQLKVYCDFTSEPDYVWTLVESFEYSKKMNYFYWKLFEDHPVNESSPNWVNYRLSLEDMTHIRTNATHWRVTCNFESADFSNSDYVRVDMKTLDLLQQISTTCHQPDFLRLQGTTCTGNCKTLYRHDKYHPYFAPCLYNNCKFVGCSGHTYEAFGAYEVVNRLHHCSSSPKSTTNWWIGYKLN</sequence>
<protein>
    <submittedName>
        <fullName evidence="8">Uncharacterized protein LOC116297426</fullName>
    </submittedName>
</protein>
<dbReference type="PROSITE" id="PS00010">
    <property type="entry name" value="ASX_HYDROXYL"/>
    <property type="match status" value="1"/>
</dbReference>
<dbReference type="PROSITE" id="PS51257">
    <property type="entry name" value="PROKAR_LIPOPROTEIN"/>
    <property type="match status" value="1"/>
</dbReference>
<dbReference type="Proteomes" id="UP000515163">
    <property type="component" value="Unplaced"/>
</dbReference>
<dbReference type="GeneID" id="116297426"/>
<dbReference type="InterPro" id="IPR000152">
    <property type="entry name" value="EGF-type_Asp/Asn_hydroxyl_site"/>
</dbReference>